<gene>
    <name evidence="5" type="ORF">CROST_013480</name>
</gene>
<name>A0A1S8M8S6_9CLOT</name>
<evidence type="ECO:0000256" key="3">
    <source>
        <dbReference type="ARBA" id="ARBA00022989"/>
    </source>
</evidence>
<keyword evidence="4" id="KW-0472">Membrane</keyword>
<protein>
    <submittedName>
        <fullName evidence="5">Uncharacterized protein</fullName>
    </submittedName>
</protein>
<dbReference type="AlphaFoldDB" id="A0A1S8M8S6"/>
<dbReference type="KEGG" id="crw:CROST_013480"/>
<accession>A0A1S8M8S6</accession>
<evidence type="ECO:0000313" key="5">
    <source>
        <dbReference type="EMBL" id="URZ10638.1"/>
    </source>
</evidence>
<dbReference type="GO" id="GO:0016020">
    <property type="term" value="C:membrane"/>
    <property type="evidence" value="ECO:0007669"/>
    <property type="project" value="UniProtKB-SubCell"/>
</dbReference>
<keyword evidence="2" id="KW-0812">Transmembrane</keyword>
<dbReference type="Gene3D" id="1.10.357.140">
    <property type="entry name" value="UbiA prenyltransferase"/>
    <property type="match status" value="1"/>
</dbReference>
<organism evidence="5 6">
    <name type="scientific">Clostridium felsineum</name>
    <dbReference type="NCBI Taxonomy" id="36839"/>
    <lineage>
        <taxon>Bacteria</taxon>
        <taxon>Bacillati</taxon>
        <taxon>Bacillota</taxon>
        <taxon>Clostridia</taxon>
        <taxon>Eubacteriales</taxon>
        <taxon>Clostridiaceae</taxon>
        <taxon>Clostridium</taxon>
    </lineage>
</organism>
<reference evidence="5 6" key="1">
    <citation type="submission" date="2022-04" db="EMBL/GenBank/DDBJ databases">
        <title>Genome sequence of C. roseum typestrain.</title>
        <authorList>
            <person name="Poehlein A."/>
            <person name="Schoch T."/>
            <person name="Duerre P."/>
            <person name="Daniel R."/>
        </authorList>
    </citation>
    <scope>NUCLEOTIDE SEQUENCE [LARGE SCALE GENOMIC DNA]</scope>
    <source>
        <strain evidence="5 6">DSM 7320</strain>
    </source>
</reference>
<dbReference type="InterPro" id="IPR000537">
    <property type="entry name" value="UbiA_prenyltransferase"/>
</dbReference>
<sequence length="306" mass="35840">MIKRLNIYLKEMYPPFLRGSLSLILFFEIYFITLLSNHIVPKSIGIQEFVGVFTVFGFWLALRIADEFKDYETDKINFPSRALPSGRVTKKDLKVLLIIDYAIIIILNLVFMNNIIYFAALIIYGILMSLWFFAKKYIQPNLVLALITHNPVELILDYYVISFACIKYNLPVFTKTTLLICVTLYFPALAWEISRKIKAPEDENQYVTYSILFGYKKATMFVLLVILCEMITTNLLVYKIYINTSAYLISMLMIGILTIRYLWLVYNGLEFIKNPKKFKLGKRVEIYLYVTMLLVLVMEIVNLFIR</sequence>
<evidence type="ECO:0000313" key="6">
    <source>
        <dbReference type="Proteomes" id="UP000190951"/>
    </source>
</evidence>
<dbReference type="GO" id="GO:0016765">
    <property type="term" value="F:transferase activity, transferring alkyl or aryl (other than methyl) groups"/>
    <property type="evidence" value="ECO:0007669"/>
    <property type="project" value="InterPro"/>
</dbReference>
<keyword evidence="3" id="KW-1133">Transmembrane helix</keyword>
<dbReference type="Pfam" id="PF01040">
    <property type="entry name" value="UbiA"/>
    <property type="match status" value="1"/>
</dbReference>
<dbReference type="STRING" id="84029.CROST_34690"/>
<comment type="subcellular location">
    <subcellularLocation>
        <location evidence="1">Membrane</location>
        <topology evidence="1">Multi-pass membrane protein</topology>
    </subcellularLocation>
</comment>
<dbReference type="EMBL" id="CP096983">
    <property type="protein sequence ID" value="URZ10638.1"/>
    <property type="molecule type" value="Genomic_DNA"/>
</dbReference>
<dbReference type="NCBIfam" id="NF010118">
    <property type="entry name" value="PRK13592.1"/>
    <property type="match status" value="1"/>
</dbReference>
<proteinExistence type="predicted"/>
<dbReference type="Proteomes" id="UP000190951">
    <property type="component" value="Chromosome"/>
</dbReference>
<evidence type="ECO:0000256" key="4">
    <source>
        <dbReference type="ARBA" id="ARBA00023136"/>
    </source>
</evidence>
<dbReference type="InterPro" id="IPR044878">
    <property type="entry name" value="UbiA_sf"/>
</dbReference>
<keyword evidence="6" id="KW-1185">Reference proteome</keyword>
<evidence type="ECO:0000256" key="2">
    <source>
        <dbReference type="ARBA" id="ARBA00022692"/>
    </source>
</evidence>
<evidence type="ECO:0000256" key="1">
    <source>
        <dbReference type="ARBA" id="ARBA00004141"/>
    </source>
</evidence>